<proteinExistence type="predicted"/>
<gene>
    <name evidence="4" type="ORF">GGR14_003931</name>
</gene>
<evidence type="ECO:0000256" key="2">
    <source>
        <dbReference type="SAM" id="MobiDB-lite"/>
    </source>
</evidence>
<dbReference type="InterPro" id="IPR011545">
    <property type="entry name" value="DEAD/DEAH_box_helicase_dom"/>
</dbReference>
<dbReference type="GO" id="GO:0005524">
    <property type="term" value="F:ATP binding"/>
    <property type="evidence" value="ECO:0007669"/>
    <property type="project" value="InterPro"/>
</dbReference>
<dbReference type="AlphaFoldDB" id="A0A7W6HZY5"/>
<feature type="domain" description="DEAD/DEAH-box helicase" evidence="3">
    <location>
        <begin position="193"/>
        <end position="321"/>
    </location>
</feature>
<name>A0A7W6HZY5_9BACT</name>
<keyword evidence="5" id="KW-1185">Reference proteome</keyword>
<dbReference type="Gene3D" id="3.40.50.300">
    <property type="entry name" value="P-loop containing nucleotide triphosphate hydrolases"/>
    <property type="match status" value="1"/>
</dbReference>
<feature type="compositionally biased region" description="Polar residues" evidence="2">
    <location>
        <begin position="76"/>
        <end position="91"/>
    </location>
</feature>
<reference evidence="4 5" key="1">
    <citation type="submission" date="2020-08" db="EMBL/GenBank/DDBJ databases">
        <title>Genomic Encyclopedia of Type Strains, Phase IV (KMG-IV): sequencing the most valuable type-strain genomes for metagenomic binning, comparative biology and taxonomic classification.</title>
        <authorList>
            <person name="Goeker M."/>
        </authorList>
    </citation>
    <scope>NUCLEOTIDE SEQUENCE [LARGE SCALE GENOMIC DNA]</scope>
    <source>
        <strain evidence="4 5">DSM 105721</strain>
    </source>
</reference>
<sequence>MDHNKIEKSIEINENIEHEWVDMSKFKETQIKKEAINSNHDNNSPQKALAKVKYETIKQQVKENRETQQAHLLAKQISSGKETSKIQQNTPPTTPSDEKLKTLQAIINSTPLHETNPEILEGINNCTIIDPSIVTLQVEPISNSGDEDNTSHQREKGILIFESEYLEGIDQLPFGIFNKNRTGVGATSLELRSERNSIIVCPTRALAYNKYRNHPDKYLYVGSPIGSLNTTTSNSSINEYMDMINNKEKMFKKFLVVADSLHLVINYLKNRGENLEDYFLMIDEIDSLQSDSSFRPVAEDVIDYYLEHPTQSRCLVSATLKGFSNPQLAGIDIIHAEFSSPKARNITSITSSCPDITAAKQILSTTRDSSQKVMIAYNSISCIKNIIELLKQEGGDEISGKIAVLCGMYGRKEVGEYYIELKGNRLPKQITFITSAYFVGVDIDEDFHLISVANTQKTQSLLSIEKIIQIAGRCRKQLLSDTIIHNYLPVKKRVDVQKYRLELLEEARHLQHIITHLKKIEGDQPRFQHLFQKVIDAIKKVDIKGVEGLVRQDIHGNYQISHLLIDSLCEKMELINDLYSCEGRLEYLLEKHEVGEISMKTDKSTAKEISSLNEIKKEEKIQRKENRSNFLIEAREKLKEIEGNWDELERMINTTTYDTQIFLKRIKLLGCYINWTLLASKLLTQKEGKLQNIRKDEFRWLYLGIKYWALDDNHKFKQFMNTCFKIGEKYTGEIIEKELKEIFRLLAIPVEFKNNQALKLFNKLMYTKRDKKAKGANRPYIIKGEYISHLFPEITKKLPLKDSDFGKYFLENLP</sequence>
<evidence type="ECO:0000259" key="3">
    <source>
        <dbReference type="Pfam" id="PF00270"/>
    </source>
</evidence>
<dbReference type="OrthoDB" id="1000127at2"/>
<dbReference type="InterPro" id="IPR027417">
    <property type="entry name" value="P-loop_NTPase"/>
</dbReference>
<accession>A0A7W6HZY5</accession>
<dbReference type="GeneID" id="93101651"/>
<dbReference type="RefSeq" id="WP_124318060.1">
    <property type="nucleotide sequence ID" value="NZ_AP028155.1"/>
</dbReference>
<dbReference type="EMBL" id="JACIES010000017">
    <property type="protein sequence ID" value="MBB4028107.1"/>
    <property type="molecule type" value="Genomic_DNA"/>
</dbReference>
<dbReference type="Pfam" id="PF00270">
    <property type="entry name" value="DEAD"/>
    <property type="match status" value="1"/>
</dbReference>
<dbReference type="GO" id="GO:0003676">
    <property type="term" value="F:nucleic acid binding"/>
    <property type="evidence" value="ECO:0007669"/>
    <property type="project" value="InterPro"/>
</dbReference>
<keyword evidence="1" id="KW-0175">Coiled coil</keyword>
<organism evidence="4 5">
    <name type="scientific">Butyricimonas faecihominis</name>
    <dbReference type="NCBI Taxonomy" id="1472416"/>
    <lineage>
        <taxon>Bacteria</taxon>
        <taxon>Pseudomonadati</taxon>
        <taxon>Bacteroidota</taxon>
        <taxon>Bacteroidia</taxon>
        <taxon>Bacteroidales</taxon>
        <taxon>Odoribacteraceae</taxon>
        <taxon>Butyricimonas</taxon>
    </lineage>
</organism>
<dbReference type="SUPFAM" id="SSF52540">
    <property type="entry name" value="P-loop containing nucleoside triphosphate hydrolases"/>
    <property type="match status" value="1"/>
</dbReference>
<comment type="caution">
    <text evidence="4">The sequence shown here is derived from an EMBL/GenBank/DDBJ whole genome shotgun (WGS) entry which is preliminary data.</text>
</comment>
<dbReference type="Proteomes" id="UP000546007">
    <property type="component" value="Unassembled WGS sequence"/>
</dbReference>
<evidence type="ECO:0000313" key="4">
    <source>
        <dbReference type="EMBL" id="MBB4028107.1"/>
    </source>
</evidence>
<protein>
    <recommendedName>
        <fullName evidence="3">DEAD/DEAH-box helicase domain-containing protein</fullName>
    </recommendedName>
</protein>
<feature type="coiled-coil region" evidence="1">
    <location>
        <begin position="621"/>
        <end position="651"/>
    </location>
</feature>
<evidence type="ECO:0000256" key="1">
    <source>
        <dbReference type="SAM" id="Coils"/>
    </source>
</evidence>
<evidence type="ECO:0000313" key="5">
    <source>
        <dbReference type="Proteomes" id="UP000546007"/>
    </source>
</evidence>
<feature type="region of interest" description="Disordered" evidence="2">
    <location>
        <begin position="75"/>
        <end position="97"/>
    </location>
</feature>